<dbReference type="SMART" id="SM00256">
    <property type="entry name" value="FBOX"/>
    <property type="match status" value="1"/>
</dbReference>
<name>A0A1V8TIZ8_9PEZI</name>
<accession>A0A1V8TIZ8</accession>
<dbReference type="Pfam" id="PF00646">
    <property type="entry name" value="F-box"/>
    <property type="match status" value="1"/>
</dbReference>
<dbReference type="EMBL" id="NAJO01000007">
    <property type="protein sequence ID" value="OQO11365.1"/>
    <property type="molecule type" value="Genomic_DNA"/>
</dbReference>
<evidence type="ECO:0000259" key="1">
    <source>
        <dbReference type="SMART" id="SM00256"/>
    </source>
</evidence>
<dbReference type="InterPro" id="IPR001810">
    <property type="entry name" value="F-box_dom"/>
</dbReference>
<dbReference type="InterPro" id="IPR036047">
    <property type="entry name" value="F-box-like_dom_sf"/>
</dbReference>
<dbReference type="CDD" id="cd09917">
    <property type="entry name" value="F-box_SF"/>
    <property type="match status" value="1"/>
</dbReference>
<dbReference type="Proteomes" id="UP000192596">
    <property type="component" value="Unassembled WGS sequence"/>
</dbReference>
<dbReference type="OrthoDB" id="3800738at2759"/>
<evidence type="ECO:0000313" key="3">
    <source>
        <dbReference type="Proteomes" id="UP000192596"/>
    </source>
</evidence>
<sequence length="202" mass="23111">MPHVTSAVRTVLNIPELLEGILSRLPFWTMLRAQLVCQQFNATIRTSIVIKRALFKVSSGHPSKATETGTYRLCTKWEHLYCDEDDRHYGHRVVANDELNEMASQPDGYELHPLFHVVLKMVGEVKYPADQTTKANVARSAPYWRDMLLVQPALYRPFTVACDYRTDRDGLDLWWKWPVYGKQGAPLTLGDLYDGVMETGIP</sequence>
<proteinExistence type="predicted"/>
<protein>
    <recommendedName>
        <fullName evidence="1">F-box domain-containing protein</fullName>
    </recommendedName>
</protein>
<gene>
    <name evidence="2" type="ORF">B0A48_05621</name>
</gene>
<comment type="caution">
    <text evidence="2">The sequence shown here is derived from an EMBL/GenBank/DDBJ whole genome shotgun (WGS) entry which is preliminary data.</text>
</comment>
<organism evidence="2 3">
    <name type="scientific">Cryoendolithus antarcticus</name>
    <dbReference type="NCBI Taxonomy" id="1507870"/>
    <lineage>
        <taxon>Eukaryota</taxon>
        <taxon>Fungi</taxon>
        <taxon>Dikarya</taxon>
        <taxon>Ascomycota</taxon>
        <taxon>Pezizomycotina</taxon>
        <taxon>Dothideomycetes</taxon>
        <taxon>Dothideomycetidae</taxon>
        <taxon>Cladosporiales</taxon>
        <taxon>Cladosporiaceae</taxon>
        <taxon>Cryoendolithus</taxon>
    </lineage>
</organism>
<keyword evidence="3" id="KW-1185">Reference proteome</keyword>
<dbReference type="InParanoid" id="A0A1V8TIZ8"/>
<reference evidence="3" key="1">
    <citation type="submission" date="2017-03" db="EMBL/GenBank/DDBJ databases">
        <title>Genomes of endolithic fungi from Antarctica.</title>
        <authorList>
            <person name="Coleine C."/>
            <person name="Masonjones S."/>
            <person name="Stajich J.E."/>
        </authorList>
    </citation>
    <scope>NUCLEOTIDE SEQUENCE [LARGE SCALE GENOMIC DNA]</scope>
    <source>
        <strain evidence="3">CCFEE 5527</strain>
    </source>
</reference>
<dbReference type="SUPFAM" id="SSF81383">
    <property type="entry name" value="F-box domain"/>
    <property type="match status" value="1"/>
</dbReference>
<feature type="domain" description="F-box" evidence="1">
    <location>
        <begin position="14"/>
        <end position="52"/>
    </location>
</feature>
<dbReference type="AlphaFoldDB" id="A0A1V8TIZ8"/>
<evidence type="ECO:0000313" key="2">
    <source>
        <dbReference type="EMBL" id="OQO11365.1"/>
    </source>
</evidence>